<dbReference type="InterPro" id="IPR013858">
    <property type="entry name" value="Peptidase_M10B_C"/>
</dbReference>
<evidence type="ECO:0000256" key="4">
    <source>
        <dbReference type="ARBA" id="ARBA00022525"/>
    </source>
</evidence>
<dbReference type="RefSeq" id="WP_212611463.1">
    <property type="nucleotide sequence ID" value="NZ_FOCF01000009.1"/>
</dbReference>
<evidence type="ECO:0000256" key="1">
    <source>
        <dbReference type="ARBA" id="ARBA00001913"/>
    </source>
</evidence>
<dbReference type="Pfam" id="PF00413">
    <property type="entry name" value="Peptidase_M10"/>
    <property type="match status" value="1"/>
</dbReference>
<evidence type="ECO:0000256" key="6">
    <source>
        <dbReference type="ARBA" id="ARBA00022723"/>
    </source>
</evidence>
<comment type="cofactor">
    <cofactor evidence="1">
        <name>Ca(2+)</name>
        <dbReference type="ChEBI" id="CHEBI:29108"/>
    </cofactor>
</comment>
<dbReference type="Proteomes" id="UP000199206">
    <property type="component" value="Unassembled WGS sequence"/>
</dbReference>
<evidence type="ECO:0000313" key="12">
    <source>
        <dbReference type="Proteomes" id="UP000199206"/>
    </source>
</evidence>
<accession>A0A1H8I5Y6</accession>
<dbReference type="InterPro" id="IPR001818">
    <property type="entry name" value="Pept_M10_metallopeptidase"/>
</dbReference>
<comment type="similarity">
    <text evidence="3">Belongs to the peptidase M10B family.</text>
</comment>
<keyword evidence="4" id="KW-0964">Secreted</keyword>
<evidence type="ECO:0000256" key="3">
    <source>
        <dbReference type="ARBA" id="ARBA00009490"/>
    </source>
</evidence>
<keyword evidence="7" id="KW-0677">Repeat</keyword>
<evidence type="ECO:0000313" key="11">
    <source>
        <dbReference type="EMBL" id="SEN63555.1"/>
    </source>
</evidence>
<dbReference type="Gene3D" id="3.40.390.10">
    <property type="entry name" value="Collagenase (Catalytic Domain)"/>
    <property type="match status" value="1"/>
</dbReference>
<name>A0A1H8I5Y6_9SPHN</name>
<dbReference type="GO" id="GO:0004222">
    <property type="term" value="F:metalloendopeptidase activity"/>
    <property type="evidence" value="ECO:0007669"/>
    <property type="project" value="InterPro"/>
</dbReference>
<reference evidence="12" key="1">
    <citation type="submission" date="2016-10" db="EMBL/GenBank/DDBJ databases">
        <authorList>
            <person name="Varghese N."/>
            <person name="Submissions S."/>
        </authorList>
    </citation>
    <scope>NUCLEOTIDE SEQUENCE [LARGE SCALE GENOMIC DNA]</scope>
    <source>
        <strain evidence="12">S6-262</strain>
    </source>
</reference>
<evidence type="ECO:0000256" key="2">
    <source>
        <dbReference type="ARBA" id="ARBA00004613"/>
    </source>
</evidence>
<dbReference type="InterPro" id="IPR001343">
    <property type="entry name" value="Hemolysn_Ca-bd"/>
</dbReference>
<evidence type="ECO:0000256" key="5">
    <source>
        <dbReference type="ARBA" id="ARBA00022670"/>
    </source>
</evidence>
<dbReference type="GO" id="GO:0005509">
    <property type="term" value="F:calcium ion binding"/>
    <property type="evidence" value="ECO:0007669"/>
    <property type="project" value="InterPro"/>
</dbReference>
<comment type="subcellular location">
    <subcellularLocation>
        <location evidence="2">Secreted</location>
    </subcellularLocation>
</comment>
<keyword evidence="5" id="KW-0645">Protease</keyword>
<dbReference type="GO" id="GO:0008270">
    <property type="term" value="F:zinc ion binding"/>
    <property type="evidence" value="ECO:0007669"/>
    <property type="project" value="InterPro"/>
</dbReference>
<organism evidence="11 12">
    <name type="scientific">Sphingomonas gellani</name>
    <dbReference type="NCBI Taxonomy" id="1166340"/>
    <lineage>
        <taxon>Bacteria</taxon>
        <taxon>Pseudomonadati</taxon>
        <taxon>Pseudomonadota</taxon>
        <taxon>Alphaproteobacteria</taxon>
        <taxon>Sphingomonadales</taxon>
        <taxon>Sphingomonadaceae</taxon>
        <taxon>Sphingomonas</taxon>
    </lineage>
</organism>
<evidence type="ECO:0000256" key="7">
    <source>
        <dbReference type="ARBA" id="ARBA00022737"/>
    </source>
</evidence>
<dbReference type="SUPFAM" id="SSF51120">
    <property type="entry name" value="beta-Roll"/>
    <property type="match status" value="1"/>
</dbReference>
<dbReference type="InterPro" id="IPR034033">
    <property type="entry name" value="Serralysin-like"/>
</dbReference>
<keyword evidence="6" id="KW-0479">Metal-binding</keyword>
<proteinExistence type="inferred from homology"/>
<evidence type="ECO:0000259" key="10">
    <source>
        <dbReference type="SMART" id="SM00235"/>
    </source>
</evidence>
<dbReference type="SUPFAM" id="SSF55486">
    <property type="entry name" value="Metalloproteases ('zincins'), catalytic domain"/>
    <property type="match status" value="1"/>
</dbReference>
<dbReference type="Gene3D" id="2.150.10.10">
    <property type="entry name" value="Serralysin-like metalloprotease, C-terminal"/>
    <property type="match status" value="1"/>
</dbReference>
<dbReference type="InterPro" id="IPR024079">
    <property type="entry name" value="MetalloPept_cat_dom_sf"/>
</dbReference>
<keyword evidence="12" id="KW-1185">Reference proteome</keyword>
<keyword evidence="9" id="KW-0862">Zinc</keyword>
<dbReference type="PRINTS" id="PR00313">
    <property type="entry name" value="CABNDNGRPT"/>
</dbReference>
<dbReference type="SMART" id="SM00235">
    <property type="entry name" value="ZnMc"/>
    <property type="match status" value="1"/>
</dbReference>
<gene>
    <name evidence="11" type="ORF">SAMN05192583_3211</name>
</gene>
<protein>
    <submittedName>
        <fullName evidence="11">Matrixin</fullName>
    </submittedName>
</protein>
<dbReference type="GO" id="GO:0006508">
    <property type="term" value="P:proteolysis"/>
    <property type="evidence" value="ECO:0007669"/>
    <property type="project" value="UniProtKB-KW"/>
</dbReference>
<sequence length="811" mass="86272">MATAALNEDQRAGISVSGKPSYTIEQAAAQLARYGLSWANAPGQGATVTYAYRATAPETMPEGTGGFQQFSSGQIDATERALAAWASVANITFVRVGSGTSGSAAYSNNATILFADYSTGENGATAFAYLPGDRASSAVQGDVWVNSTLFENMDGRLGQNSYGYETLLHEIGHAIGLSHPSDYDEKEGVTLSYQSDASYFEDSREYTLMSYFNASDTGSDVGRSAEGAFGPLIDDIAAAQRIYGANTTSHLGDDVYTALPNWRSIWDAEGIDTFDFSRGSSNQKIDLRPGSFSDVDGFHGGLSIALGTIIENANGGSGDDQIIGNAAANILHGNGGNDLLRGLSGDDTYIGDSGDDRALLSGSVADYSLLTAKGGALLLQVADGSGSAWIDPSTEIVQFGNGQYLAYRDVTAYVRSAQVGGTTIAARTIGETRSDGTSALDLLFVDGRASDYTLSRDQRDSSVGVTGDFVLINRRDPGNIVHVGEAIDQLHFRDGQYLSLRDLSAYVSGTSTLAIGGTQNDLLYRNASYHYEIFVGGGGDDILFVDGNATDYTGRTFTGTSEPDGSRRSGFNLVARAGNAELFIDSSVEIVQFRNGQYLALKDIPAYVGSAGAQAGDVHVATHGQISSSWHSIAATGAFDTVYVEGNVGDYRLSRSSDGAFILDNGRDPLFISQGIDVVRFGDGQYLSITDLPAYMRGGTFTNGTDQDDLLWAGKGADQYVLGRDGFDNLYLDHNVADYLLHPVIDFLVPYDPYAGASVSYKPAEYITGYELVSNNGSENIYVDRSTEVIHFQDGRYLAFGDLPFYIHGLG</sequence>
<dbReference type="GO" id="GO:0031012">
    <property type="term" value="C:extracellular matrix"/>
    <property type="evidence" value="ECO:0007669"/>
    <property type="project" value="InterPro"/>
</dbReference>
<dbReference type="InterPro" id="IPR006026">
    <property type="entry name" value="Peptidase_Metallo"/>
</dbReference>
<dbReference type="GO" id="GO:0005615">
    <property type="term" value="C:extracellular space"/>
    <property type="evidence" value="ECO:0007669"/>
    <property type="project" value="InterPro"/>
</dbReference>
<dbReference type="AlphaFoldDB" id="A0A1H8I5Y6"/>
<feature type="domain" description="Peptidase metallopeptidase" evidence="10">
    <location>
        <begin position="34"/>
        <end position="223"/>
    </location>
</feature>
<dbReference type="Pfam" id="PF00353">
    <property type="entry name" value="HemolysinCabind"/>
    <property type="match status" value="1"/>
</dbReference>
<dbReference type="EMBL" id="FOCF01000009">
    <property type="protein sequence ID" value="SEN63555.1"/>
    <property type="molecule type" value="Genomic_DNA"/>
</dbReference>
<dbReference type="Pfam" id="PF08548">
    <property type="entry name" value="Peptidase_M10_C"/>
    <property type="match status" value="1"/>
</dbReference>
<dbReference type="CDD" id="cd04277">
    <property type="entry name" value="ZnMc_serralysin_like"/>
    <property type="match status" value="1"/>
</dbReference>
<evidence type="ECO:0000256" key="8">
    <source>
        <dbReference type="ARBA" id="ARBA00022801"/>
    </source>
</evidence>
<evidence type="ECO:0000256" key="9">
    <source>
        <dbReference type="ARBA" id="ARBA00022833"/>
    </source>
</evidence>
<keyword evidence="8" id="KW-0378">Hydrolase</keyword>
<dbReference type="InterPro" id="IPR011049">
    <property type="entry name" value="Serralysin-like_metalloprot_C"/>
</dbReference>
<dbReference type="STRING" id="1166340.SAMN05192583_3211"/>